<dbReference type="GO" id="GO:0005634">
    <property type="term" value="C:nucleus"/>
    <property type="evidence" value="ECO:0007669"/>
    <property type="project" value="TreeGrafter"/>
</dbReference>
<feature type="non-terminal residue" evidence="5">
    <location>
        <position position="1"/>
    </location>
</feature>
<accession>A0A0L0FK76</accession>
<feature type="compositionally biased region" description="Polar residues" evidence="3">
    <location>
        <begin position="307"/>
        <end position="317"/>
    </location>
</feature>
<evidence type="ECO:0000256" key="2">
    <source>
        <dbReference type="ARBA" id="ARBA00023306"/>
    </source>
</evidence>
<dbReference type="PANTHER" id="PTHR28637:SF1">
    <property type="entry name" value="DNA REPLICATION FACTOR CDT1"/>
    <property type="match status" value="1"/>
</dbReference>
<feature type="region of interest" description="Disordered" evidence="3">
    <location>
        <begin position="96"/>
        <end position="170"/>
    </location>
</feature>
<dbReference type="eggNOG" id="KOG4762">
    <property type="taxonomic scope" value="Eukaryota"/>
</dbReference>
<dbReference type="InterPro" id="IPR045173">
    <property type="entry name" value="Cdt1"/>
</dbReference>
<evidence type="ECO:0000313" key="5">
    <source>
        <dbReference type="EMBL" id="KNC77155.1"/>
    </source>
</evidence>
<feature type="region of interest" description="Disordered" evidence="3">
    <location>
        <begin position="185"/>
        <end position="502"/>
    </location>
</feature>
<dbReference type="GO" id="GO:0003677">
    <property type="term" value="F:DNA binding"/>
    <property type="evidence" value="ECO:0007669"/>
    <property type="project" value="InterPro"/>
</dbReference>
<evidence type="ECO:0000256" key="1">
    <source>
        <dbReference type="ARBA" id="ARBA00008356"/>
    </source>
</evidence>
<dbReference type="InterPro" id="IPR032054">
    <property type="entry name" value="Cdt1_C"/>
</dbReference>
<dbReference type="GO" id="GO:0030174">
    <property type="term" value="P:regulation of DNA-templated DNA replication initiation"/>
    <property type="evidence" value="ECO:0007669"/>
    <property type="project" value="InterPro"/>
</dbReference>
<comment type="similarity">
    <text evidence="1">Belongs to the Cdt1 family.</text>
</comment>
<dbReference type="GeneID" id="25910883"/>
<feature type="compositionally biased region" description="Basic and acidic residues" evidence="3">
    <location>
        <begin position="269"/>
        <end position="285"/>
    </location>
</feature>
<reference evidence="5 6" key="1">
    <citation type="submission" date="2011-02" db="EMBL/GenBank/DDBJ databases">
        <title>The Genome Sequence of Sphaeroforma arctica JP610.</title>
        <authorList>
            <consortium name="The Broad Institute Genome Sequencing Platform"/>
            <person name="Russ C."/>
            <person name="Cuomo C."/>
            <person name="Young S.K."/>
            <person name="Zeng Q."/>
            <person name="Gargeya S."/>
            <person name="Alvarado L."/>
            <person name="Berlin A."/>
            <person name="Chapman S.B."/>
            <person name="Chen Z."/>
            <person name="Freedman E."/>
            <person name="Gellesch M."/>
            <person name="Goldberg J."/>
            <person name="Griggs A."/>
            <person name="Gujja S."/>
            <person name="Heilman E."/>
            <person name="Heiman D."/>
            <person name="Howarth C."/>
            <person name="Mehta T."/>
            <person name="Neiman D."/>
            <person name="Pearson M."/>
            <person name="Roberts A."/>
            <person name="Saif S."/>
            <person name="Shea T."/>
            <person name="Shenoy N."/>
            <person name="Sisk P."/>
            <person name="Stolte C."/>
            <person name="Sykes S."/>
            <person name="White J."/>
            <person name="Yandava C."/>
            <person name="Burger G."/>
            <person name="Gray M.W."/>
            <person name="Holland P.W.H."/>
            <person name="King N."/>
            <person name="Lang F.B.F."/>
            <person name="Roger A.J."/>
            <person name="Ruiz-Trillo I."/>
            <person name="Haas B."/>
            <person name="Nusbaum C."/>
            <person name="Birren B."/>
        </authorList>
    </citation>
    <scope>NUCLEOTIDE SEQUENCE [LARGE SCALE GENOMIC DNA]</scope>
    <source>
        <strain evidence="5 6">JP610</strain>
    </source>
</reference>
<dbReference type="AlphaFoldDB" id="A0A0L0FK76"/>
<feature type="compositionally biased region" description="Basic residues" evidence="3">
    <location>
        <begin position="241"/>
        <end position="252"/>
    </location>
</feature>
<dbReference type="Gene3D" id="1.10.10.1420">
    <property type="entry name" value="DNA replication factor Cdt1, C-terminal WH domain"/>
    <property type="match status" value="1"/>
</dbReference>
<feature type="region of interest" description="Disordered" evidence="3">
    <location>
        <begin position="918"/>
        <end position="946"/>
    </location>
</feature>
<dbReference type="PANTHER" id="PTHR28637">
    <property type="entry name" value="DNA REPLICATION FACTOR CDT1"/>
    <property type="match status" value="1"/>
</dbReference>
<dbReference type="GO" id="GO:0071163">
    <property type="term" value="P:DNA replication preinitiation complex assembly"/>
    <property type="evidence" value="ECO:0007669"/>
    <property type="project" value="InterPro"/>
</dbReference>
<name>A0A0L0FK76_9EUKA</name>
<dbReference type="Proteomes" id="UP000054560">
    <property type="component" value="Unassembled WGS sequence"/>
</dbReference>
<dbReference type="InterPro" id="IPR014939">
    <property type="entry name" value="CDT1_Gemini-bd-like"/>
</dbReference>
<dbReference type="STRING" id="667725.A0A0L0FK76"/>
<dbReference type="Pfam" id="PF16679">
    <property type="entry name" value="CDT1_C"/>
    <property type="match status" value="1"/>
</dbReference>
<dbReference type="SMART" id="SM01075">
    <property type="entry name" value="CDT1"/>
    <property type="match status" value="1"/>
</dbReference>
<feature type="compositionally biased region" description="Polar residues" evidence="3">
    <location>
        <begin position="1"/>
        <end position="10"/>
    </location>
</feature>
<protein>
    <recommendedName>
        <fullName evidence="4">CDT1 Geminin-binding domain-containing protein</fullName>
    </recommendedName>
</protein>
<feature type="compositionally biased region" description="Basic and acidic residues" evidence="3">
    <location>
        <begin position="765"/>
        <end position="774"/>
    </location>
</feature>
<dbReference type="InterPro" id="IPR038090">
    <property type="entry name" value="Cdt1_C_WH_dom_sf"/>
</dbReference>
<dbReference type="GO" id="GO:0070182">
    <property type="term" value="F:DNA polymerase binding"/>
    <property type="evidence" value="ECO:0007669"/>
    <property type="project" value="TreeGrafter"/>
</dbReference>
<dbReference type="Pfam" id="PF08839">
    <property type="entry name" value="CDT1"/>
    <property type="match status" value="1"/>
</dbReference>
<proteinExistence type="inferred from homology"/>
<dbReference type="GO" id="GO:0000076">
    <property type="term" value="P:DNA replication checkpoint signaling"/>
    <property type="evidence" value="ECO:0007669"/>
    <property type="project" value="TreeGrafter"/>
</dbReference>
<feature type="compositionally biased region" description="Polar residues" evidence="3">
    <location>
        <begin position="253"/>
        <end position="265"/>
    </location>
</feature>
<dbReference type="GO" id="GO:0000278">
    <property type="term" value="P:mitotic cell cycle"/>
    <property type="evidence" value="ECO:0007669"/>
    <property type="project" value="TreeGrafter"/>
</dbReference>
<feature type="compositionally biased region" description="Polar residues" evidence="3">
    <location>
        <begin position="143"/>
        <end position="168"/>
    </location>
</feature>
<evidence type="ECO:0000313" key="6">
    <source>
        <dbReference type="Proteomes" id="UP000054560"/>
    </source>
</evidence>
<feature type="compositionally biased region" description="Polar residues" evidence="3">
    <location>
        <begin position="111"/>
        <end position="130"/>
    </location>
</feature>
<dbReference type="OrthoDB" id="341730at2759"/>
<feature type="compositionally biased region" description="Basic and acidic residues" evidence="3">
    <location>
        <begin position="339"/>
        <end position="360"/>
    </location>
</feature>
<dbReference type="SUPFAM" id="SSF46785">
    <property type="entry name" value="Winged helix' DNA-binding domain"/>
    <property type="match status" value="1"/>
</dbReference>
<feature type="compositionally biased region" description="Basic and acidic residues" evidence="3">
    <location>
        <begin position="932"/>
        <end position="942"/>
    </location>
</feature>
<evidence type="ECO:0000256" key="3">
    <source>
        <dbReference type="SAM" id="MobiDB-lite"/>
    </source>
</evidence>
<sequence length="1166" mass="127296">APTPIATRSSKFMRDHATPSNSTFAKALDDAMTSHMATDKGTPTAKSDPAEGTTLAVVHHNWSAPTTPQRSVAAVLLYVPPQTNPEDDQRHKARMRMMGRSPPTKRKLDTTAPSPGHSSASRNLFNTTSPRKAVAATAKSGAKSHNSGTPSLLSSSTANDSPINNTRRGSSEALASAEIVCVSHARSNSSRVHTYRRSSQELPKRVKSTPTTPVKDTSSIATQAPVDDSMSHTPVRDSLPRTRRQSSHHVKHTPTSSTKVSSTISGLARAERYSPTKAKGEDVNALRRIRQTQQTDTTPPATPHVAVQQQSPITSRSDVLESARAHNGKPAPLNNDNDSTPRSERLSDVDKNAPDAHEDSILQSGTAESHADRDINGANNDRGVAVAEADEVAKPVPRKSTRNTTLRAASEGRNALHVVSDENKTLPETPARQTGLTRSERLFASVRGVQQAPPTRTMPNLASPAKDSHTRTPNPTSTPLLPDIRTPIREHEPTHDRTDTSIPSETAINATSTTAHASSHTSGVQLAEVQSLFTPRQINRRLPPAYELLSKMQSALDLALRHRKGLKENLTFARAQTWIHQSLHKTFTEKHLMQMMAVWPEMYHLQRELSQKVSELRTATTYREKFMLLIDADLSHTTPEGKVLHTSIKTIQTRQTQFRLMLLKRTLDLHREYVIAKGFTAEYDDEILKSWHPGFDLNSVPEIEEAAIPQPPVQQKYVSAAAVLGKAGQMSDVVRLALEKAAANRRKRENARNVWAGSADNSVSTDKRALHADTADAMEGEGSSADCRQAGALGKEGSQKNKNRKPRSGVASILGDVLRTKPGVETSSDTPSHAHATFRTKPCAHTQATSEDKAHSELQAHAQLHGRVRADGSVYTRDVVLGSADTVKTGTTARKGMSDTVMAALARAKKERQALKVQCNTNQSPARPRGARSSESERKIQTESHLSGDTVVAPAQQTTRTIQGADSGTKIGTAKPQLARVRRKQLIPDNLLARVKAKGEMKARQQMFGLSQARSDELALVERLPSMALLLHSLYDVGQGQNSAGASRTVLALDVVAEKMQATYRPRIPIDKMYASVRLLLKLCPPGWISEFRTDNGCFLKLNKQMSVSSVKSELERHRETAVAERESARVLVTGGAIDLEEAKVQASRIRQTAAVKNRMMRNKLL</sequence>
<evidence type="ECO:0000259" key="4">
    <source>
        <dbReference type="SMART" id="SM01075"/>
    </source>
</evidence>
<dbReference type="EMBL" id="KQ242822">
    <property type="protein sequence ID" value="KNC77155.1"/>
    <property type="molecule type" value="Genomic_DNA"/>
</dbReference>
<feature type="region of interest" description="Disordered" evidence="3">
    <location>
        <begin position="743"/>
        <end position="811"/>
    </location>
</feature>
<dbReference type="InterPro" id="IPR036390">
    <property type="entry name" value="WH_DNA-bd_sf"/>
</dbReference>
<feature type="compositionally biased region" description="Polar residues" evidence="3">
    <location>
        <begin position="208"/>
        <end position="222"/>
    </location>
</feature>
<keyword evidence="6" id="KW-1185">Reference proteome</keyword>
<feature type="domain" description="CDT1 Geminin-binding" evidence="4">
    <location>
        <begin position="542"/>
        <end position="710"/>
    </location>
</feature>
<gene>
    <name evidence="5" type="ORF">SARC_10379</name>
</gene>
<keyword evidence="2" id="KW-0131">Cell cycle</keyword>
<feature type="region of interest" description="Disordered" evidence="3">
    <location>
        <begin position="1"/>
        <end position="20"/>
    </location>
</feature>
<dbReference type="RefSeq" id="XP_014151057.1">
    <property type="nucleotide sequence ID" value="XM_014295582.1"/>
</dbReference>
<organism evidence="5 6">
    <name type="scientific">Sphaeroforma arctica JP610</name>
    <dbReference type="NCBI Taxonomy" id="667725"/>
    <lineage>
        <taxon>Eukaryota</taxon>
        <taxon>Ichthyosporea</taxon>
        <taxon>Ichthyophonida</taxon>
        <taxon>Sphaeroforma</taxon>
    </lineage>
</organism>
<feature type="compositionally biased region" description="Basic and acidic residues" evidence="3">
    <location>
        <begin position="486"/>
        <end position="499"/>
    </location>
</feature>